<evidence type="ECO:0000313" key="8">
    <source>
        <dbReference type="EMBL" id="RFU32617.1"/>
    </source>
</evidence>
<sequence length="366" mass="39834">MGSSAKKKREKKKDFQKTKLRVGKAKPKPDNFTDTSFRAKSIVVNQQSLSTSAPTSAAQFTHNLSLASSSRSETQRRDSLSYLTKVLSTLPVSSPQPLPTAIILPKLLPLFLDGSSSVRSQLLKFLRLLPTPDIADHSESLLLYLRAGITHLSSQISIDALAGLEWALEVAEKDIVSCPGGWMKTLKCLLTMLGWASAKLGAGGVAGIEKWSSASRGLMGEAGKTFPRKLTVLSKFLRAGLVDTDTDSELDGDTVMDGGYGGAIRGRGFPFTDFQVHMIPTRSNAYAHLNLFGTPRDEEGEMYLDKESRQRVFKKFFYDAVKKGVDDARKAGGESGRAAAMVNKVLVEGMKEDVDDAILDKNWVGV</sequence>
<accession>A0A3E2HGX1</accession>
<comment type="similarity">
    <text evidence="3 5">Belongs to the IPI1/TEX10 family.</text>
</comment>
<name>A0A3E2HGX1_SCYLI</name>
<feature type="compositionally biased region" description="Basic residues" evidence="6">
    <location>
        <begin position="1"/>
        <end position="11"/>
    </location>
</feature>
<evidence type="ECO:0000256" key="6">
    <source>
        <dbReference type="SAM" id="MobiDB-lite"/>
    </source>
</evidence>
<dbReference type="InterPro" id="IPR024679">
    <property type="entry name" value="Ipi1_N"/>
</dbReference>
<keyword evidence="4 5" id="KW-0539">Nucleus</keyword>
<feature type="non-terminal residue" evidence="8">
    <location>
        <position position="366"/>
    </location>
</feature>
<dbReference type="GO" id="GO:0005634">
    <property type="term" value="C:nucleus"/>
    <property type="evidence" value="ECO:0007669"/>
    <property type="project" value="UniProtKB-SubCell"/>
</dbReference>
<dbReference type="PANTHER" id="PTHR16056">
    <property type="entry name" value="REGULATOR OF MICROTUBULE DYNAMICS PROTEIN"/>
    <property type="match status" value="1"/>
</dbReference>
<dbReference type="EMBL" id="NCSJ02000051">
    <property type="protein sequence ID" value="RFU32617.1"/>
    <property type="molecule type" value="Genomic_DNA"/>
</dbReference>
<dbReference type="OrthoDB" id="361362at2759"/>
<dbReference type="STRING" id="5539.A0A3E2HGX1"/>
<evidence type="ECO:0000256" key="3">
    <source>
        <dbReference type="ARBA" id="ARBA00006427"/>
    </source>
</evidence>
<comment type="caution">
    <text evidence="8">The sequence shown here is derived from an EMBL/GenBank/DDBJ whole genome shotgun (WGS) entry which is preliminary data.</text>
</comment>
<evidence type="ECO:0000256" key="1">
    <source>
        <dbReference type="ARBA" id="ARBA00002355"/>
    </source>
</evidence>
<comment type="function">
    <text evidence="1 5">Component of the RIX1 complex required for processing of ITS2 sequences from 35S pre-rRNA.</text>
</comment>
<dbReference type="AlphaFoldDB" id="A0A3E2HGX1"/>
<reference evidence="8 9" key="1">
    <citation type="submission" date="2018-05" db="EMBL/GenBank/DDBJ databases">
        <title>Draft genome sequence of Scytalidium lignicola DSM 105466, a ubiquitous saprotrophic fungus.</title>
        <authorList>
            <person name="Buettner E."/>
            <person name="Gebauer A.M."/>
            <person name="Hofrichter M."/>
            <person name="Liers C."/>
            <person name="Kellner H."/>
        </authorList>
    </citation>
    <scope>NUCLEOTIDE SEQUENCE [LARGE SCALE GENOMIC DNA]</scope>
    <source>
        <strain evidence="8 9">DSM 105466</strain>
    </source>
</reference>
<proteinExistence type="inferred from homology"/>
<organism evidence="8 9">
    <name type="scientific">Scytalidium lignicola</name>
    <name type="common">Hyphomycete</name>
    <dbReference type="NCBI Taxonomy" id="5539"/>
    <lineage>
        <taxon>Eukaryota</taxon>
        <taxon>Fungi</taxon>
        <taxon>Dikarya</taxon>
        <taxon>Ascomycota</taxon>
        <taxon>Pezizomycotina</taxon>
        <taxon>Leotiomycetes</taxon>
        <taxon>Leotiomycetes incertae sedis</taxon>
        <taxon>Scytalidium</taxon>
    </lineage>
</organism>
<feature type="region of interest" description="Disordered" evidence="6">
    <location>
        <begin position="1"/>
        <end position="37"/>
    </location>
</feature>
<evidence type="ECO:0000256" key="2">
    <source>
        <dbReference type="ARBA" id="ARBA00004123"/>
    </source>
</evidence>
<keyword evidence="9" id="KW-1185">Reference proteome</keyword>
<dbReference type="Pfam" id="PF12333">
    <property type="entry name" value="Ipi1_N"/>
    <property type="match status" value="1"/>
</dbReference>
<comment type="subcellular location">
    <subcellularLocation>
        <location evidence="2 5">Nucleus</location>
    </subcellularLocation>
</comment>
<dbReference type="Proteomes" id="UP000258309">
    <property type="component" value="Unassembled WGS sequence"/>
</dbReference>
<dbReference type="PANTHER" id="PTHR16056:SF2">
    <property type="entry name" value="TESTIS-EXPRESSED PROTEIN 10"/>
    <property type="match status" value="1"/>
</dbReference>
<evidence type="ECO:0000256" key="4">
    <source>
        <dbReference type="ARBA" id="ARBA00023242"/>
    </source>
</evidence>
<keyword evidence="5" id="KW-0690">Ribosome biogenesis</keyword>
<evidence type="ECO:0000313" key="9">
    <source>
        <dbReference type="Proteomes" id="UP000258309"/>
    </source>
</evidence>
<dbReference type="SUPFAM" id="SSF48371">
    <property type="entry name" value="ARM repeat"/>
    <property type="match status" value="1"/>
</dbReference>
<dbReference type="GO" id="GO:0120330">
    <property type="term" value="C:rixosome complex"/>
    <property type="evidence" value="ECO:0007669"/>
    <property type="project" value="UniProtKB-UniRule"/>
</dbReference>
<comment type="subunit">
    <text evidence="5">Component of the RIX1 complex.</text>
</comment>
<dbReference type="OMA" id="CAGGWVK"/>
<evidence type="ECO:0000256" key="5">
    <source>
        <dbReference type="RuleBase" id="RU368021"/>
    </source>
</evidence>
<feature type="non-terminal residue" evidence="8">
    <location>
        <position position="1"/>
    </location>
</feature>
<feature type="domain" description="Pre-rRNA-processing protein Ipi1 N-terminal" evidence="7">
    <location>
        <begin position="133"/>
        <end position="237"/>
    </location>
</feature>
<evidence type="ECO:0000259" key="7">
    <source>
        <dbReference type="Pfam" id="PF12333"/>
    </source>
</evidence>
<keyword evidence="5" id="KW-0698">rRNA processing</keyword>
<gene>
    <name evidence="8" type="ORF">B7463_g3742</name>
</gene>
<dbReference type="GO" id="GO:0006364">
    <property type="term" value="P:rRNA processing"/>
    <property type="evidence" value="ECO:0007669"/>
    <property type="project" value="UniProtKB-UniRule"/>
</dbReference>
<protein>
    <recommendedName>
        <fullName evidence="5">Pre-rRNA-processing protein</fullName>
    </recommendedName>
</protein>
<dbReference type="InterPro" id="IPR016024">
    <property type="entry name" value="ARM-type_fold"/>
</dbReference>